<feature type="region of interest" description="Disordered" evidence="5">
    <location>
        <begin position="1658"/>
        <end position="1692"/>
    </location>
</feature>
<evidence type="ECO:0000256" key="5">
    <source>
        <dbReference type="SAM" id="MobiDB-lite"/>
    </source>
</evidence>
<accession>A0AAJ5WLW8</accession>
<keyword evidence="3 6" id="KW-1133">Transmembrane helix</keyword>
<evidence type="ECO:0000256" key="4">
    <source>
        <dbReference type="ARBA" id="ARBA00023136"/>
    </source>
</evidence>
<evidence type="ECO:0000256" key="1">
    <source>
        <dbReference type="ARBA" id="ARBA00004167"/>
    </source>
</evidence>
<dbReference type="Proteomes" id="UP001220610">
    <property type="component" value="Chromosome"/>
</dbReference>
<feature type="compositionally biased region" description="Basic and acidic residues" evidence="5">
    <location>
        <begin position="1659"/>
        <end position="1681"/>
    </location>
</feature>
<gene>
    <name evidence="8" type="ORF">P0Y53_13515</name>
</gene>
<feature type="transmembrane region" description="Helical" evidence="6">
    <location>
        <begin position="7"/>
        <end position="27"/>
    </location>
</feature>
<dbReference type="GO" id="GO:0005886">
    <property type="term" value="C:plasma membrane"/>
    <property type="evidence" value="ECO:0007669"/>
    <property type="project" value="InterPro"/>
</dbReference>
<dbReference type="InterPro" id="IPR007452">
    <property type="entry name" value="TamB_C"/>
</dbReference>
<keyword evidence="4 6" id="KW-0472">Membrane</keyword>
<evidence type="ECO:0000313" key="9">
    <source>
        <dbReference type="Proteomes" id="UP001220610"/>
    </source>
</evidence>
<evidence type="ECO:0000256" key="3">
    <source>
        <dbReference type="ARBA" id="ARBA00022989"/>
    </source>
</evidence>
<dbReference type="EMBL" id="CP119311">
    <property type="protein sequence ID" value="WEK33504.1"/>
    <property type="molecule type" value="Genomic_DNA"/>
</dbReference>
<dbReference type="Pfam" id="PF05359">
    <property type="entry name" value="DUF748"/>
    <property type="match status" value="1"/>
</dbReference>
<feature type="domain" description="Translocation and assembly module TamB C-terminal" evidence="7">
    <location>
        <begin position="1078"/>
        <end position="1154"/>
    </location>
</feature>
<sequence>MKKTGRIVLKTILILLSVLIVIVILLLTPPVQNFVKDKAQNWLSKKLDTKVEIGRLHIGIPNTVTLASLYIEDKNKDTLLYSGELQVNMDMWRLLKSELLIYDIGLSNLTANVTRTLPDTAFNFQFIIDAFASKDTVTSTDTSSFKMNFRHIVLDNVRLRYLDTITGNDMRVAFAKLDTRIDVFDPAHSVFDVPVTELNGLRAYVYQRKPLVTPEPEAVDKAEAKEPSTFTLNIGKIALNNCFADYGNDASAFYTTLDLGKLAVNADLFDLSNRRIDLSKLQLHNTNAQVRLGKSPAAKVVEKEVEQEVDAQADAGWTIRVANIDLDKNDIKFDNDNSPRQPEGMDYGHLDVKQLSLGVKDLHFRTDSISGEITRGSMREKNFQLNQLQTAFLYTDQQAFLHDLLLETPGTRLERDIAIRYPSLQSLSNNIGLLEIEMDIRNSKVLVADILTFAPMLRNMPGFANPRASFVLTGDMSGPVSNLRMDALQLRGLKATRVDLSGRLKGLPDIKKTQGNLSIKELSTTSADLLSILPPGTLPANITLPSSMRLKGTVGGNYQQFVFNLALATTLGNATVKGKVSEPMDSLRIGYDVVVSTQSLDLKTLLKQPDLGPVSLELTAKGRGIVPDKMNATIKGTVQQAMLKGYNYTNLTLDGGIAQQQFTLKAAIQNEPIHVTVDASGNLAGQYPSAKFDINIDSIKTQPMGLTTENIVYHGHIKGDFQSTNPDSLEGQLNITKSLLIKGNDRFQLDTIQLLAANTDTGQSLSLTTEVLSARLYGRYKLTEAGNVFTKTIDPYFNITPDSVIVDSSYDFRVQVHVHNPKKLQDLVPDIKRLDTVKLDGHFSGNGDLQASLLAPVVIYGANEIHGLQLITDNNNNQLSINTALERVNVGGSLAIYKPTLNARIADNKIDFALDTKNRTGQTIYHLAGLFSQPQRNEYSFSLKPDSLILDSTAWTIAANNRIDIKPDSLTADNFILEQKGQKLAIQTIRNQEGLPLGIDFTNFRISTILGFVNSDSLKIDGGIDGNVTLRELMKSPTFVADLNINDLNFNRDTLGNIAVKVSNPQANRFDADIALTGRGNDLTIKGNYLAADSNSAMDLKLNIAALQLNTLEGVSMGNIKQATGTITGAFDIKGTPARPSVNGDLNFNKTRFIPSIMNSFVAIDGQKIAVNNEGISFNNFTITDSINNKAVLDGNVYTSTFSTFRFDLHFNADNFQALNTTKKDNNLYFGRLFFDSRLNIKGTELRPSVDGTLKINDKTNLTVILPQEDPSVEQRDGIVRFVDRDNQELDSLFLTAYDSLNTVTVRDFDINVNLTIVEEAEFNLIIDEGNGDLLKVKGEANLNAGVDPSGKITLTGNYELKEGSYDLNVNFLKRKFLIQEGSKITWQGEPTEADVDLTAMYIANTAPIDLVEKQLSGETSTERNTYRQKLPFEVHLIMKGQLLKPTITFDIQLPDDKNYGVSKDIVETSNNRLTELRQEPSEMNKQVFALLLLGHFMGDNPFASGNSSLTAESFARQSVSKLLTEQLNNLASNLIEGVNIDFDLATSDDYTTGERRNRTDLNVAVSKQLLNDRLTVTVGSNFALENPNANQQANNLAENIQLAYRLSKDGRYQLRAYRKNEFEGILEGYIIETGVGFIITLDYNRFRDIFISKKQRDRMRTIRREQRQTERDIQNAKEKASGTPPPENQKN</sequence>
<reference evidence="8" key="1">
    <citation type="submission" date="2023-03" db="EMBL/GenBank/DDBJ databases">
        <title>Andean soil-derived lignocellulolytic bacterial consortium as a source of novel taxa and putative plastic-active enzymes.</title>
        <authorList>
            <person name="Diaz-Garcia L."/>
            <person name="Chuvochina M."/>
            <person name="Feuerriegel G."/>
            <person name="Bunk B."/>
            <person name="Sproer C."/>
            <person name="Streit W.R."/>
            <person name="Rodriguez L.M."/>
            <person name="Overmann J."/>
            <person name="Jimenez D.J."/>
        </authorList>
    </citation>
    <scope>NUCLEOTIDE SEQUENCE</scope>
    <source>
        <strain evidence="8">MAG 7</strain>
    </source>
</reference>
<evidence type="ECO:0000256" key="2">
    <source>
        <dbReference type="ARBA" id="ARBA00022692"/>
    </source>
</evidence>
<dbReference type="Pfam" id="PF04357">
    <property type="entry name" value="TamB"/>
    <property type="match status" value="2"/>
</dbReference>
<dbReference type="GO" id="GO:0009306">
    <property type="term" value="P:protein secretion"/>
    <property type="evidence" value="ECO:0007669"/>
    <property type="project" value="InterPro"/>
</dbReference>
<name>A0AAJ5WLW8_9BACT</name>
<protein>
    <submittedName>
        <fullName evidence="8">Translocation/assembly module TamB</fullName>
    </submittedName>
</protein>
<evidence type="ECO:0000313" key="8">
    <source>
        <dbReference type="EMBL" id="WEK33504.1"/>
    </source>
</evidence>
<dbReference type="InterPro" id="IPR008023">
    <property type="entry name" value="DUF748"/>
</dbReference>
<keyword evidence="2 6" id="KW-0812">Transmembrane</keyword>
<evidence type="ECO:0000256" key="6">
    <source>
        <dbReference type="SAM" id="Phobius"/>
    </source>
</evidence>
<feature type="domain" description="Translocation and assembly module TamB C-terminal" evidence="7">
    <location>
        <begin position="1181"/>
        <end position="1641"/>
    </location>
</feature>
<proteinExistence type="predicted"/>
<comment type="subcellular location">
    <subcellularLocation>
        <location evidence="1">Membrane</location>
        <topology evidence="1">Single-pass membrane protein</topology>
    </subcellularLocation>
</comment>
<organism evidence="8 9">
    <name type="scientific">Candidatus Pseudobacter hemicellulosilyticus</name>
    <dbReference type="NCBI Taxonomy" id="3121375"/>
    <lineage>
        <taxon>Bacteria</taxon>
        <taxon>Pseudomonadati</taxon>
        <taxon>Bacteroidota</taxon>
        <taxon>Chitinophagia</taxon>
        <taxon>Chitinophagales</taxon>
        <taxon>Chitinophagaceae</taxon>
        <taxon>Pseudobacter</taxon>
    </lineage>
</organism>
<evidence type="ECO:0000259" key="7">
    <source>
        <dbReference type="Pfam" id="PF04357"/>
    </source>
</evidence>